<feature type="chain" id="PRO_5029730076" evidence="1">
    <location>
        <begin position="27"/>
        <end position="106"/>
    </location>
</feature>
<dbReference type="AlphaFoldDB" id="A0A7J6G8E8"/>
<feature type="non-terminal residue" evidence="2">
    <location>
        <position position="106"/>
    </location>
</feature>
<comment type="caution">
    <text evidence="2">The sequence shown here is derived from an EMBL/GenBank/DDBJ whole genome shotgun (WGS) entry which is preliminary data.</text>
</comment>
<dbReference type="EMBL" id="JAATIP010000074">
    <property type="protein sequence ID" value="KAF4378379.1"/>
    <property type="molecule type" value="Genomic_DNA"/>
</dbReference>
<gene>
    <name evidence="2" type="ORF">F8388_021573</name>
</gene>
<feature type="signal peptide" evidence="1">
    <location>
        <begin position="1"/>
        <end position="26"/>
    </location>
</feature>
<organism evidence="2 3">
    <name type="scientific">Cannabis sativa</name>
    <name type="common">Hemp</name>
    <name type="synonym">Marijuana</name>
    <dbReference type="NCBI Taxonomy" id="3483"/>
    <lineage>
        <taxon>Eukaryota</taxon>
        <taxon>Viridiplantae</taxon>
        <taxon>Streptophyta</taxon>
        <taxon>Embryophyta</taxon>
        <taxon>Tracheophyta</taxon>
        <taxon>Spermatophyta</taxon>
        <taxon>Magnoliopsida</taxon>
        <taxon>eudicotyledons</taxon>
        <taxon>Gunneridae</taxon>
        <taxon>Pentapetalae</taxon>
        <taxon>rosids</taxon>
        <taxon>fabids</taxon>
        <taxon>Rosales</taxon>
        <taxon>Cannabaceae</taxon>
        <taxon>Cannabis</taxon>
    </lineage>
</organism>
<accession>A0A7J6G8E8</accession>
<evidence type="ECO:0000313" key="3">
    <source>
        <dbReference type="Proteomes" id="UP000525078"/>
    </source>
</evidence>
<reference evidence="2 3" key="1">
    <citation type="journal article" date="2020" name="bioRxiv">
        <title>Sequence and annotation of 42 cannabis genomes reveals extensive copy number variation in cannabinoid synthesis and pathogen resistance genes.</title>
        <authorList>
            <person name="Mckernan K.J."/>
            <person name="Helbert Y."/>
            <person name="Kane L.T."/>
            <person name="Ebling H."/>
            <person name="Zhang L."/>
            <person name="Liu B."/>
            <person name="Eaton Z."/>
            <person name="Mclaughlin S."/>
            <person name="Kingan S."/>
            <person name="Baybayan P."/>
            <person name="Concepcion G."/>
            <person name="Jordan M."/>
            <person name="Riva A."/>
            <person name="Barbazuk W."/>
            <person name="Harkins T."/>
        </authorList>
    </citation>
    <scope>NUCLEOTIDE SEQUENCE [LARGE SCALE GENOMIC DNA]</scope>
    <source>
        <strain evidence="3">cv. Jamaican Lion 4</strain>
        <tissue evidence="2">Leaf</tissue>
    </source>
</reference>
<name>A0A7J6G8E8_CANSA</name>
<keyword evidence="1" id="KW-0732">Signal</keyword>
<evidence type="ECO:0000256" key="1">
    <source>
        <dbReference type="SAM" id="SignalP"/>
    </source>
</evidence>
<proteinExistence type="predicted"/>
<dbReference type="Proteomes" id="UP000525078">
    <property type="component" value="Unassembled WGS sequence"/>
</dbReference>
<sequence length="106" mass="11566">MWSLFCITLIAFSLLLMVLVHENVLAKSKPLGRLVPTKPPHTITQKGLSDIFGACVGFAYATDNEHERVVELAEKLTRASDIKANVTELETDIGKLKTGVSDLQGT</sequence>
<evidence type="ECO:0000313" key="2">
    <source>
        <dbReference type="EMBL" id="KAF4378379.1"/>
    </source>
</evidence>
<protein>
    <submittedName>
        <fullName evidence="2">Uncharacterized protein</fullName>
    </submittedName>
</protein>